<gene>
    <name evidence="1" type="ordered locus">Caci_0738</name>
</gene>
<sequence>MTLYQHDSGSAYGRYGAMPSVYDGPALDEIRLYGDLLQVVAEHPSSDKRLDWAVIDRALGLMPTDQKRDRN</sequence>
<organism evidence="1 2">
    <name type="scientific">Catenulispora acidiphila (strain DSM 44928 / JCM 14897 / NBRC 102108 / NRRL B-24433 / ID139908)</name>
    <dbReference type="NCBI Taxonomy" id="479433"/>
    <lineage>
        <taxon>Bacteria</taxon>
        <taxon>Bacillati</taxon>
        <taxon>Actinomycetota</taxon>
        <taxon>Actinomycetes</taxon>
        <taxon>Catenulisporales</taxon>
        <taxon>Catenulisporaceae</taxon>
        <taxon>Catenulispora</taxon>
    </lineage>
</organism>
<keyword evidence="2" id="KW-1185">Reference proteome</keyword>
<reference evidence="1 2" key="1">
    <citation type="journal article" date="2009" name="Stand. Genomic Sci.">
        <title>Complete genome sequence of Catenulispora acidiphila type strain (ID 139908).</title>
        <authorList>
            <person name="Copeland A."/>
            <person name="Lapidus A."/>
            <person name="Glavina Del Rio T."/>
            <person name="Nolan M."/>
            <person name="Lucas S."/>
            <person name="Chen F."/>
            <person name="Tice H."/>
            <person name="Cheng J.F."/>
            <person name="Bruce D."/>
            <person name="Goodwin L."/>
            <person name="Pitluck S."/>
            <person name="Mikhailova N."/>
            <person name="Pati A."/>
            <person name="Ivanova N."/>
            <person name="Mavromatis K."/>
            <person name="Chen A."/>
            <person name="Palaniappan K."/>
            <person name="Chain P."/>
            <person name="Land M."/>
            <person name="Hauser L."/>
            <person name="Chang Y.J."/>
            <person name="Jeffries C.D."/>
            <person name="Chertkov O."/>
            <person name="Brettin T."/>
            <person name="Detter J.C."/>
            <person name="Han C."/>
            <person name="Ali Z."/>
            <person name="Tindall B.J."/>
            <person name="Goker M."/>
            <person name="Bristow J."/>
            <person name="Eisen J.A."/>
            <person name="Markowitz V."/>
            <person name="Hugenholtz P."/>
            <person name="Kyrpides N.C."/>
            <person name="Klenk H.P."/>
        </authorList>
    </citation>
    <scope>NUCLEOTIDE SEQUENCE [LARGE SCALE GENOMIC DNA]</scope>
    <source>
        <strain evidence="2">DSM 44928 / JCM 14897 / NBRC 102108 / NRRL B-24433 / ID139908</strain>
    </source>
</reference>
<name>C7Q0P5_CATAD</name>
<evidence type="ECO:0000313" key="2">
    <source>
        <dbReference type="Proteomes" id="UP000000851"/>
    </source>
</evidence>
<dbReference type="HOGENOM" id="CLU_2732609_0_0_11"/>
<dbReference type="STRING" id="479433.Caci_0738"/>
<dbReference type="RefSeq" id="WP_012784968.1">
    <property type="nucleotide sequence ID" value="NC_013131.1"/>
</dbReference>
<proteinExistence type="predicted"/>
<dbReference type="KEGG" id="cai:Caci_0738"/>
<accession>C7Q0P5</accession>
<evidence type="ECO:0000313" key="1">
    <source>
        <dbReference type="EMBL" id="ACU69673.1"/>
    </source>
</evidence>
<dbReference type="Proteomes" id="UP000000851">
    <property type="component" value="Chromosome"/>
</dbReference>
<protein>
    <submittedName>
        <fullName evidence="1">Uncharacterized protein</fullName>
    </submittedName>
</protein>
<dbReference type="EMBL" id="CP001700">
    <property type="protein sequence ID" value="ACU69673.1"/>
    <property type="molecule type" value="Genomic_DNA"/>
</dbReference>
<dbReference type="AlphaFoldDB" id="C7Q0P5"/>
<dbReference type="InParanoid" id="C7Q0P5"/>